<accession>A0A2H0UQ86</accession>
<feature type="transmembrane region" description="Helical" evidence="1">
    <location>
        <begin position="12"/>
        <end position="33"/>
    </location>
</feature>
<keyword evidence="1" id="KW-1133">Transmembrane helix</keyword>
<dbReference type="EMBL" id="PFBC01000029">
    <property type="protein sequence ID" value="PIR87945.1"/>
    <property type="molecule type" value="Genomic_DNA"/>
</dbReference>
<reference evidence="3" key="1">
    <citation type="submission" date="2017-09" db="EMBL/GenBank/DDBJ databases">
        <title>Depth-based differentiation of microbial function through sediment-hosted aquifers and enrichment of novel symbionts in the deep terrestrial subsurface.</title>
        <authorList>
            <person name="Probst A.J."/>
            <person name="Ladd B."/>
            <person name="Jarett J.K."/>
            <person name="Geller-Mcgrath D.E."/>
            <person name="Sieber C.M.K."/>
            <person name="Emerson J.B."/>
            <person name="Anantharaman K."/>
            <person name="Thomas B.C."/>
            <person name="Malmstrom R."/>
            <person name="Stieglmeier M."/>
            <person name="Klingl A."/>
            <person name="Woyke T."/>
            <person name="Ryan C.M."/>
            <person name="Banfield J.F."/>
        </authorList>
    </citation>
    <scope>NUCLEOTIDE SEQUENCE [LARGE SCALE GENOMIC DNA]</scope>
</reference>
<proteinExistence type="predicted"/>
<organism evidence="2 3">
    <name type="scientific">Candidatus Harrisonbacteria bacterium CG10_big_fil_rev_8_21_14_0_10_45_28</name>
    <dbReference type="NCBI Taxonomy" id="1974586"/>
    <lineage>
        <taxon>Bacteria</taxon>
        <taxon>Candidatus Harrisoniibacteriota</taxon>
    </lineage>
</organism>
<sequence>MENQIKPVSQNTTTIVIIAIILIALFFPAKMLIGDYLKNQQTKSILENGTPATGIITAIRQTGKYENNNPELEITLQINSSTGEKYTATQTKIVPQSQIPLHQVGSLANLKIDPTNPSQIIIVSLIKAQ</sequence>
<dbReference type="AlphaFoldDB" id="A0A2H0UQ86"/>
<comment type="caution">
    <text evidence="2">The sequence shown here is derived from an EMBL/GenBank/DDBJ whole genome shotgun (WGS) entry which is preliminary data.</text>
</comment>
<dbReference type="Proteomes" id="UP000230903">
    <property type="component" value="Unassembled WGS sequence"/>
</dbReference>
<keyword evidence="1" id="KW-0812">Transmembrane</keyword>
<name>A0A2H0UQ86_9BACT</name>
<evidence type="ECO:0000313" key="3">
    <source>
        <dbReference type="Proteomes" id="UP000230903"/>
    </source>
</evidence>
<gene>
    <name evidence="2" type="ORF">COU10_01745</name>
</gene>
<evidence type="ECO:0000313" key="2">
    <source>
        <dbReference type="EMBL" id="PIR87945.1"/>
    </source>
</evidence>
<protein>
    <submittedName>
        <fullName evidence="2">Uncharacterized protein</fullName>
    </submittedName>
</protein>
<evidence type="ECO:0000256" key="1">
    <source>
        <dbReference type="SAM" id="Phobius"/>
    </source>
</evidence>
<keyword evidence="1" id="KW-0472">Membrane</keyword>